<keyword evidence="10" id="KW-0732">Signal</keyword>
<keyword evidence="3 8" id="KW-1134">Transmembrane beta strand</keyword>
<evidence type="ECO:0000256" key="2">
    <source>
        <dbReference type="ARBA" id="ARBA00022448"/>
    </source>
</evidence>
<dbReference type="PANTHER" id="PTHR47234:SF1">
    <property type="entry name" value="TONB-DEPENDENT RECEPTOR"/>
    <property type="match status" value="1"/>
</dbReference>
<dbReference type="AlphaFoldDB" id="A0A316FWB7"/>
<organism evidence="13 14">
    <name type="scientific">Pleionea mediterranea</name>
    <dbReference type="NCBI Taxonomy" id="523701"/>
    <lineage>
        <taxon>Bacteria</taxon>
        <taxon>Pseudomonadati</taxon>
        <taxon>Pseudomonadota</taxon>
        <taxon>Gammaproteobacteria</taxon>
        <taxon>Oceanospirillales</taxon>
        <taxon>Pleioneaceae</taxon>
        <taxon>Pleionea</taxon>
    </lineage>
</organism>
<dbReference type="EMBL" id="QGGU01000013">
    <property type="protein sequence ID" value="PWK46347.1"/>
    <property type="molecule type" value="Genomic_DNA"/>
</dbReference>
<feature type="domain" description="TonB-dependent receptor plug" evidence="12">
    <location>
        <begin position="60"/>
        <end position="174"/>
    </location>
</feature>
<keyword evidence="7 8" id="KW-0998">Cell outer membrane</keyword>
<dbReference type="InterPro" id="IPR036942">
    <property type="entry name" value="Beta-barrel_TonB_sf"/>
</dbReference>
<comment type="caution">
    <text evidence="13">The sequence shown here is derived from an EMBL/GenBank/DDBJ whole genome shotgun (WGS) entry which is preliminary data.</text>
</comment>
<proteinExistence type="inferred from homology"/>
<dbReference type="SUPFAM" id="SSF56935">
    <property type="entry name" value="Porins"/>
    <property type="match status" value="1"/>
</dbReference>
<dbReference type="OrthoDB" id="9805434at2"/>
<evidence type="ECO:0000256" key="5">
    <source>
        <dbReference type="ARBA" id="ARBA00023077"/>
    </source>
</evidence>
<dbReference type="InterPro" id="IPR012910">
    <property type="entry name" value="Plug_dom"/>
</dbReference>
<keyword evidence="2 8" id="KW-0813">Transport</keyword>
<dbReference type="RefSeq" id="WP_109764785.1">
    <property type="nucleotide sequence ID" value="NZ_QGGU01000013.1"/>
</dbReference>
<protein>
    <submittedName>
        <fullName evidence="13">TonB-dependent receptor-like protein</fullName>
    </submittedName>
</protein>
<keyword evidence="14" id="KW-1185">Reference proteome</keyword>
<dbReference type="Pfam" id="PF07715">
    <property type="entry name" value="Plug"/>
    <property type="match status" value="1"/>
</dbReference>
<dbReference type="InterPro" id="IPR039426">
    <property type="entry name" value="TonB-dep_rcpt-like"/>
</dbReference>
<evidence type="ECO:0000256" key="4">
    <source>
        <dbReference type="ARBA" id="ARBA00022692"/>
    </source>
</evidence>
<dbReference type="PROSITE" id="PS52016">
    <property type="entry name" value="TONB_DEPENDENT_REC_3"/>
    <property type="match status" value="1"/>
</dbReference>
<dbReference type="Pfam" id="PF00593">
    <property type="entry name" value="TonB_dep_Rec_b-barrel"/>
    <property type="match status" value="1"/>
</dbReference>
<evidence type="ECO:0000256" key="8">
    <source>
        <dbReference type="PROSITE-ProRule" id="PRU01360"/>
    </source>
</evidence>
<feature type="chain" id="PRO_5016463276" evidence="10">
    <location>
        <begin position="31"/>
        <end position="881"/>
    </location>
</feature>
<evidence type="ECO:0000259" key="12">
    <source>
        <dbReference type="Pfam" id="PF07715"/>
    </source>
</evidence>
<dbReference type="InterPro" id="IPR037066">
    <property type="entry name" value="Plug_dom_sf"/>
</dbReference>
<keyword evidence="4 8" id="KW-0812">Transmembrane</keyword>
<keyword evidence="13" id="KW-0675">Receptor</keyword>
<evidence type="ECO:0000256" key="1">
    <source>
        <dbReference type="ARBA" id="ARBA00004571"/>
    </source>
</evidence>
<dbReference type="Gene3D" id="2.40.170.20">
    <property type="entry name" value="TonB-dependent receptor, beta-barrel domain"/>
    <property type="match status" value="1"/>
</dbReference>
<feature type="domain" description="TonB-dependent receptor-like beta-barrel" evidence="11">
    <location>
        <begin position="397"/>
        <end position="845"/>
    </location>
</feature>
<evidence type="ECO:0000259" key="11">
    <source>
        <dbReference type="Pfam" id="PF00593"/>
    </source>
</evidence>
<evidence type="ECO:0000313" key="14">
    <source>
        <dbReference type="Proteomes" id="UP000245790"/>
    </source>
</evidence>
<feature type="signal peptide" evidence="10">
    <location>
        <begin position="1"/>
        <end position="30"/>
    </location>
</feature>
<evidence type="ECO:0000256" key="3">
    <source>
        <dbReference type="ARBA" id="ARBA00022452"/>
    </source>
</evidence>
<keyword evidence="5 9" id="KW-0798">TonB box</keyword>
<evidence type="ECO:0000256" key="10">
    <source>
        <dbReference type="SAM" id="SignalP"/>
    </source>
</evidence>
<comment type="similarity">
    <text evidence="8 9">Belongs to the TonB-dependent receptor family.</text>
</comment>
<dbReference type="InterPro" id="IPR000531">
    <property type="entry name" value="Beta-barrel_TonB"/>
</dbReference>
<gene>
    <name evidence="13" type="ORF">C8D97_11330</name>
</gene>
<evidence type="ECO:0000256" key="7">
    <source>
        <dbReference type="ARBA" id="ARBA00023237"/>
    </source>
</evidence>
<sequence length="881" mass="98977">MLFNSFSPRPIAALVASVLAVGFQSNQLMAAETNSTNKYNPDEKIVITGSRIKRTEVEGAATVVSMSAEEMQEQGFTTLFEALGSFTSATGSFVGEQFASGFQANAQALNFRGLGAGRTLYLLDGRRIADYPSPYNGESNFVNLAHIPLAMIERVEVMAGGASAIYGSDAMAGVVNIITKKNLASQTLTARIGETVEGGADSKRVQWFGGVEKKNFKNLWAIEAYDSEPLLGSDRPSIGSNESSPSLGIASAFFSDGLPFYNIDQDTCDDFGYTQETYDVRGNEGAFCVSNIDQYKTLKNDRTRYNLFDRISFEQGDYDELYLELHLWTSEAKSNSGPLFWSTTRPVQVNDANGQPAFIFDYFRTFTQDEFNDNSAKHKESGVDIQIGYSGFNDNFQDYKIVFSHSFQDSTETRKLLKERDTNEFFIGDFQTTQFNSDLIDISTLVDVFQVNDNSDFDRLFRQLSASEINNLIGEDESDRYSSISTLSFTYSGDLFSMKHGAAQFATVIEASRKDYEIELHPRTLNQSGNGWFGYTDTEGKGTRNSYGLGIETRWPLLKNLHLTAAGRLDKYDDKTAVDDAWTYNLGLEYRPVEGLLFRATANSSFRAPDMHLVYAGSGGAFYGSDTFAVTEGSLELEEETGNSQTLGVVYEPTDNLSLSVDLYQIELEGLVEFESAFSLRNNFINCVSDDAFEENNPDLCAFANERVTFDGTQFTVVTKPINTAYRLQQGIDSSFKYSLDTNLGRFAFTANHTNVLKSERQVFKSDDINTNWRNDRANSDLRSRFRSSATWEKNDWRVTLMSNRLGTVNSFNGGERLDSWTTYNLSTSYYFNLNFSVDLIVNNLTDEYPRIESGRSWPYFNTNHYNAMRRGWFIEGRYEF</sequence>
<dbReference type="PANTHER" id="PTHR47234">
    <property type="match status" value="1"/>
</dbReference>
<evidence type="ECO:0000256" key="9">
    <source>
        <dbReference type="RuleBase" id="RU003357"/>
    </source>
</evidence>
<evidence type="ECO:0000313" key="13">
    <source>
        <dbReference type="EMBL" id="PWK46347.1"/>
    </source>
</evidence>
<evidence type="ECO:0000256" key="6">
    <source>
        <dbReference type="ARBA" id="ARBA00023136"/>
    </source>
</evidence>
<dbReference type="Gene3D" id="2.170.130.10">
    <property type="entry name" value="TonB-dependent receptor, plug domain"/>
    <property type="match status" value="1"/>
</dbReference>
<accession>A0A316FWB7</accession>
<reference evidence="13 14" key="1">
    <citation type="submission" date="2018-05" db="EMBL/GenBank/DDBJ databases">
        <title>Genomic Encyclopedia of Type Strains, Phase IV (KMG-IV): sequencing the most valuable type-strain genomes for metagenomic binning, comparative biology and taxonomic classification.</title>
        <authorList>
            <person name="Goeker M."/>
        </authorList>
    </citation>
    <scope>NUCLEOTIDE SEQUENCE [LARGE SCALE GENOMIC DNA]</scope>
    <source>
        <strain evidence="13 14">DSM 25350</strain>
    </source>
</reference>
<dbReference type="Proteomes" id="UP000245790">
    <property type="component" value="Unassembled WGS sequence"/>
</dbReference>
<name>A0A316FWB7_9GAMM</name>
<comment type="subcellular location">
    <subcellularLocation>
        <location evidence="1 8">Cell outer membrane</location>
        <topology evidence="1 8">Multi-pass membrane protein</topology>
    </subcellularLocation>
</comment>
<keyword evidence="6 8" id="KW-0472">Membrane</keyword>
<dbReference type="GO" id="GO:0009279">
    <property type="term" value="C:cell outer membrane"/>
    <property type="evidence" value="ECO:0007669"/>
    <property type="project" value="UniProtKB-SubCell"/>
</dbReference>